<evidence type="ECO:0000313" key="3">
    <source>
        <dbReference type="EMBL" id="KIK97819.1"/>
    </source>
</evidence>
<organism evidence="3 4">
    <name type="scientific">Paxillus rubicundulus Ve08.2h10</name>
    <dbReference type="NCBI Taxonomy" id="930991"/>
    <lineage>
        <taxon>Eukaryota</taxon>
        <taxon>Fungi</taxon>
        <taxon>Dikarya</taxon>
        <taxon>Basidiomycota</taxon>
        <taxon>Agaricomycotina</taxon>
        <taxon>Agaricomycetes</taxon>
        <taxon>Agaricomycetidae</taxon>
        <taxon>Boletales</taxon>
        <taxon>Paxilineae</taxon>
        <taxon>Paxillaceae</taxon>
        <taxon>Paxillus</taxon>
    </lineage>
</organism>
<proteinExistence type="predicted"/>
<reference evidence="4" key="2">
    <citation type="submission" date="2015-01" db="EMBL/GenBank/DDBJ databases">
        <title>Evolutionary Origins and Diversification of the Mycorrhizal Mutualists.</title>
        <authorList>
            <consortium name="DOE Joint Genome Institute"/>
            <consortium name="Mycorrhizal Genomics Consortium"/>
            <person name="Kohler A."/>
            <person name="Kuo A."/>
            <person name="Nagy L.G."/>
            <person name="Floudas D."/>
            <person name="Copeland A."/>
            <person name="Barry K.W."/>
            <person name="Cichocki N."/>
            <person name="Veneault-Fourrey C."/>
            <person name="LaButti K."/>
            <person name="Lindquist E.A."/>
            <person name="Lipzen A."/>
            <person name="Lundell T."/>
            <person name="Morin E."/>
            <person name="Murat C."/>
            <person name="Riley R."/>
            <person name="Ohm R."/>
            <person name="Sun H."/>
            <person name="Tunlid A."/>
            <person name="Henrissat B."/>
            <person name="Grigoriev I.V."/>
            <person name="Hibbett D.S."/>
            <person name="Martin F."/>
        </authorList>
    </citation>
    <scope>NUCLEOTIDE SEQUENCE [LARGE SCALE GENOMIC DNA]</scope>
    <source>
        <strain evidence="4">Ve08.2h10</strain>
    </source>
</reference>
<dbReference type="AlphaFoldDB" id="A0A0D0E7N7"/>
<evidence type="ECO:0000256" key="1">
    <source>
        <dbReference type="SAM" id="MobiDB-lite"/>
    </source>
</evidence>
<keyword evidence="4" id="KW-1185">Reference proteome</keyword>
<keyword evidence="2" id="KW-0732">Signal</keyword>
<dbReference type="EMBL" id="KN824919">
    <property type="protein sequence ID" value="KIK97819.1"/>
    <property type="molecule type" value="Genomic_DNA"/>
</dbReference>
<accession>A0A0D0E7N7</accession>
<gene>
    <name evidence="3" type="ORF">PAXRUDRAFT_9959</name>
</gene>
<protein>
    <submittedName>
        <fullName evidence="3">Uncharacterized protein</fullName>
    </submittedName>
</protein>
<reference evidence="3 4" key="1">
    <citation type="submission" date="2014-04" db="EMBL/GenBank/DDBJ databases">
        <authorList>
            <consortium name="DOE Joint Genome Institute"/>
            <person name="Kuo A."/>
            <person name="Kohler A."/>
            <person name="Jargeat P."/>
            <person name="Nagy L.G."/>
            <person name="Floudas D."/>
            <person name="Copeland A."/>
            <person name="Barry K.W."/>
            <person name="Cichocki N."/>
            <person name="Veneault-Fourrey C."/>
            <person name="LaButti K."/>
            <person name="Lindquist E.A."/>
            <person name="Lipzen A."/>
            <person name="Lundell T."/>
            <person name="Morin E."/>
            <person name="Murat C."/>
            <person name="Sun H."/>
            <person name="Tunlid A."/>
            <person name="Henrissat B."/>
            <person name="Grigoriev I.V."/>
            <person name="Hibbett D.S."/>
            <person name="Martin F."/>
            <person name="Nordberg H.P."/>
            <person name="Cantor M.N."/>
            <person name="Hua S.X."/>
        </authorList>
    </citation>
    <scope>NUCLEOTIDE SEQUENCE [LARGE SCALE GENOMIC DNA]</scope>
    <source>
        <strain evidence="3 4">Ve08.2h10</strain>
    </source>
</reference>
<dbReference type="OrthoDB" id="1577640at2759"/>
<feature type="chain" id="PRO_5002209463" evidence="2">
    <location>
        <begin position="19"/>
        <end position="115"/>
    </location>
</feature>
<sequence length="115" mass="12865">MDGVSVVASVLGIIQVAAQVTAALGASIQGAEASRKKPIDHITSPSSRMLPRWSKTSYGIRLPLYEAQNRKWCWKSGLRVMGLPPDARKQWMDWLEEQAPANGTKRMKWTRRSSQ</sequence>
<evidence type="ECO:0000256" key="2">
    <source>
        <dbReference type="SAM" id="SignalP"/>
    </source>
</evidence>
<dbReference type="InParanoid" id="A0A0D0E7N7"/>
<evidence type="ECO:0000313" key="4">
    <source>
        <dbReference type="Proteomes" id="UP000054538"/>
    </source>
</evidence>
<name>A0A0D0E7N7_9AGAM</name>
<dbReference type="HOGENOM" id="CLU_2109827_0_0_1"/>
<feature type="signal peptide" evidence="2">
    <location>
        <begin position="1"/>
        <end position="18"/>
    </location>
</feature>
<dbReference type="Proteomes" id="UP000054538">
    <property type="component" value="Unassembled WGS sequence"/>
</dbReference>
<feature type="region of interest" description="Disordered" evidence="1">
    <location>
        <begin position="30"/>
        <end position="49"/>
    </location>
</feature>